<protein>
    <recommendedName>
        <fullName evidence="3">Type IV toxin-antitoxin system AbiEi family antitoxin domain-containing protein</fullName>
    </recommendedName>
</protein>
<evidence type="ECO:0000313" key="1">
    <source>
        <dbReference type="EMBL" id="TCJ17077.1"/>
    </source>
</evidence>
<reference evidence="1 2" key="1">
    <citation type="submission" date="2019-03" db="EMBL/GenBank/DDBJ databases">
        <authorList>
            <person name="Kim M.K.M."/>
        </authorList>
    </citation>
    <scope>NUCLEOTIDE SEQUENCE [LARGE SCALE GENOMIC DNA]</scope>
    <source>
        <strain evidence="1 2">17J68-12</strain>
    </source>
</reference>
<name>A0A4R1BIP6_9BACT</name>
<evidence type="ECO:0000313" key="2">
    <source>
        <dbReference type="Proteomes" id="UP000295334"/>
    </source>
</evidence>
<dbReference type="EMBL" id="SJZI01000009">
    <property type="protein sequence ID" value="TCJ17077.1"/>
    <property type="molecule type" value="Genomic_DNA"/>
</dbReference>
<accession>A0A4R1BIP6</accession>
<comment type="caution">
    <text evidence="1">The sequence shown here is derived from an EMBL/GenBank/DDBJ whole genome shotgun (WGS) entry which is preliminary data.</text>
</comment>
<dbReference type="InterPro" id="IPR045738">
    <property type="entry name" value="DUF6088"/>
</dbReference>
<sequence>MEATHTYIRDSLSRKKKGELVFPTDYRGKGTQAAINKALARLVTEGRLKRLAPGIYYLPKKDPVLGEITPGADEVARMIAQKEKVRIRPTGAYALHRLGLTTQVPTKLVYLTNGTPRQFTIGKMSVRFKPTTPKKLATRGEISGLVIQALEELETAHIDSGIADKIYALLLQESPQNLAHDVSLAPARINDFIVKLLKEKSKDDRLAHTSS</sequence>
<dbReference type="AlphaFoldDB" id="A0A4R1BIP6"/>
<evidence type="ECO:0008006" key="3">
    <source>
        <dbReference type="Google" id="ProtNLM"/>
    </source>
</evidence>
<proteinExistence type="predicted"/>
<gene>
    <name evidence="1" type="ORF">EPD60_07130</name>
</gene>
<dbReference type="RefSeq" id="WP_131448303.1">
    <property type="nucleotide sequence ID" value="NZ_SJZI01000009.1"/>
</dbReference>
<dbReference type="Proteomes" id="UP000295334">
    <property type="component" value="Unassembled WGS sequence"/>
</dbReference>
<organism evidence="1 2">
    <name type="scientific">Flaviaesturariibacter flavus</name>
    <dbReference type="NCBI Taxonomy" id="2502780"/>
    <lineage>
        <taxon>Bacteria</taxon>
        <taxon>Pseudomonadati</taxon>
        <taxon>Bacteroidota</taxon>
        <taxon>Chitinophagia</taxon>
        <taxon>Chitinophagales</taxon>
        <taxon>Chitinophagaceae</taxon>
        <taxon>Flaviaestuariibacter</taxon>
    </lineage>
</organism>
<dbReference type="OrthoDB" id="9798200at2"/>
<dbReference type="Pfam" id="PF19570">
    <property type="entry name" value="DUF6088"/>
    <property type="match status" value="1"/>
</dbReference>
<keyword evidence="2" id="KW-1185">Reference proteome</keyword>